<dbReference type="GO" id="GO:0016491">
    <property type="term" value="F:oxidoreductase activity"/>
    <property type="evidence" value="ECO:0007669"/>
    <property type="project" value="UniProtKB-KW"/>
</dbReference>
<dbReference type="InterPro" id="IPR011032">
    <property type="entry name" value="GroES-like_sf"/>
</dbReference>
<sequence length="514" mass="55155">MSSLAPEMPRPTESTVASARAMLLPGQMLGATDPAQQQSQQQQQQQESDNKQLMTACVWEGKHKVAIRQVPRPTIVHPTDAIVRITATTICGSDLHLYHKALPGMRRGDVLGHECIGFVDEVGDGVADAAGPEPGQRVVVSFCLSCGGTCDPCSCGNTSQCLLTNPSKDQYGLHGHKLSGLLGYTHLTGGYAGAQAEYVRVPFAHVNCLPIPDELPDDKALFLADVVPTAYHSVVDLISATGGDEFEGVGGNWAIWGAGPIGILAAKFAFLVGKAESVIVIDRDAVRLRHVRHKIEGVQTINYTAVRSVPETIKRMTLRKLKGKGAAQLSSNVEDDYADDADLAGAGADYAIDATGGEYARSLLVKLLLRLGLATDTSETLEECMRSVKPFGAVGVIAEYTWKSHFFPVGTLMENGLRLVGNGQTPVHKYWKHLLNDFLLPGKLDPLDLIVTHRFRLEDTARAYALMDTHAYGLIKPLIQTPASTQGAEPGELGVGVEAAGTEKRKTPPLTPLL</sequence>
<dbReference type="Gene3D" id="3.90.180.10">
    <property type="entry name" value="Medium-chain alcohol dehydrogenases, catalytic domain"/>
    <property type="match status" value="1"/>
</dbReference>
<keyword evidence="3" id="KW-0862">Zinc</keyword>
<proteinExistence type="predicted"/>
<evidence type="ECO:0000313" key="6">
    <source>
        <dbReference type="EMBL" id="KAK0538997.1"/>
    </source>
</evidence>
<accession>A0AAN6GFN5</accession>
<keyword evidence="4" id="KW-0560">Oxidoreductase</keyword>
<evidence type="ECO:0000256" key="4">
    <source>
        <dbReference type="ARBA" id="ARBA00023002"/>
    </source>
</evidence>
<dbReference type="SUPFAM" id="SSF50129">
    <property type="entry name" value="GroES-like"/>
    <property type="match status" value="1"/>
</dbReference>
<dbReference type="PANTHER" id="PTHR42813:SF1">
    <property type="entry name" value="DEHYDROGENASE, PUTATIVE (AFU_ORTHOLOGUE AFUA_5G03930)-RELATED"/>
    <property type="match status" value="1"/>
</dbReference>
<dbReference type="Gene3D" id="3.40.50.720">
    <property type="entry name" value="NAD(P)-binding Rossmann-like Domain"/>
    <property type="match status" value="1"/>
</dbReference>
<evidence type="ECO:0000256" key="3">
    <source>
        <dbReference type="ARBA" id="ARBA00022833"/>
    </source>
</evidence>
<name>A0AAN6GFN5_9BASI</name>
<dbReference type="EMBL" id="JAPDMQ010000037">
    <property type="protein sequence ID" value="KAK0538997.1"/>
    <property type="molecule type" value="Genomic_DNA"/>
</dbReference>
<dbReference type="InterPro" id="IPR002328">
    <property type="entry name" value="ADH_Zn_CS"/>
</dbReference>
<keyword evidence="2" id="KW-0479">Metal-binding</keyword>
<comment type="cofactor">
    <cofactor evidence="1">
        <name>Zn(2+)</name>
        <dbReference type="ChEBI" id="CHEBI:29105"/>
    </cofactor>
</comment>
<protein>
    <recommendedName>
        <fullName evidence="5">Alcohol dehydrogenase-like N-terminal domain-containing protein</fullName>
    </recommendedName>
</protein>
<evidence type="ECO:0000259" key="5">
    <source>
        <dbReference type="Pfam" id="PF08240"/>
    </source>
</evidence>
<dbReference type="PROSITE" id="PS00059">
    <property type="entry name" value="ADH_ZINC"/>
    <property type="match status" value="1"/>
</dbReference>
<keyword evidence="7" id="KW-1185">Reference proteome</keyword>
<gene>
    <name evidence="6" type="ORF">OC842_001120</name>
</gene>
<dbReference type="SUPFAM" id="SSF51735">
    <property type="entry name" value="NAD(P)-binding Rossmann-fold domains"/>
    <property type="match status" value="1"/>
</dbReference>
<feature type="domain" description="Alcohol dehydrogenase-like N-terminal" evidence="5">
    <location>
        <begin position="78"/>
        <end position="213"/>
    </location>
</feature>
<dbReference type="InterPro" id="IPR013154">
    <property type="entry name" value="ADH-like_N"/>
</dbReference>
<evidence type="ECO:0000256" key="2">
    <source>
        <dbReference type="ARBA" id="ARBA00022723"/>
    </source>
</evidence>
<reference evidence="6" key="1">
    <citation type="journal article" date="2023" name="PhytoFront">
        <title>Draft Genome Resources of Seven Strains of Tilletia horrida, Causal Agent of Kernel Smut of Rice.</title>
        <authorList>
            <person name="Khanal S."/>
            <person name="Antony Babu S."/>
            <person name="Zhou X.G."/>
        </authorList>
    </citation>
    <scope>NUCLEOTIDE SEQUENCE</scope>
    <source>
        <strain evidence="6">TX3</strain>
    </source>
</reference>
<dbReference type="InterPro" id="IPR036291">
    <property type="entry name" value="NAD(P)-bd_dom_sf"/>
</dbReference>
<organism evidence="6 7">
    <name type="scientific">Tilletia horrida</name>
    <dbReference type="NCBI Taxonomy" id="155126"/>
    <lineage>
        <taxon>Eukaryota</taxon>
        <taxon>Fungi</taxon>
        <taxon>Dikarya</taxon>
        <taxon>Basidiomycota</taxon>
        <taxon>Ustilaginomycotina</taxon>
        <taxon>Exobasidiomycetes</taxon>
        <taxon>Tilletiales</taxon>
        <taxon>Tilletiaceae</taxon>
        <taxon>Tilletia</taxon>
    </lineage>
</organism>
<dbReference type="GO" id="GO:0008270">
    <property type="term" value="F:zinc ion binding"/>
    <property type="evidence" value="ECO:0007669"/>
    <property type="project" value="InterPro"/>
</dbReference>
<dbReference type="Proteomes" id="UP001176521">
    <property type="component" value="Unassembled WGS sequence"/>
</dbReference>
<dbReference type="PANTHER" id="PTHR42813">
    <property type="entry name" value="ZINC-TYPE ALCOHOL DEHYDROGENASE-LIKE"/>
    <property type="match status" value="1"/>
</dbReference>
<dbReference type="Pfam" id="PF08240">
    <property type="entry name" value="ADH_N"/>
    <property type="match status" value="1"/>
</dbReference>
<dbReference type="AlphaFoldDB" id="A0AAN6GFN5"/>
<evidence type="ECO:0000256" key="1">
    <source>
        <dbReference type="ARBA" id="ARBA00001947"/>
    </source>
</evidence>
<comment type="caution">
    <text evidence="6">The sequence shown here is derived from an EMBL/GenBank/DDBJ whole genome shotgun (WGS) entry which is preliminary data.</text>
</comment>
<evidence type="ECO:0000313" key="7">
    <source>
        <dbReference type="Proteomes" id="UP001176521"/>
    </source>
</evidence>